<feature type="signal peptide" evidence="2">
    <location>
        <begin position="1"/>
        <end position="16"/>
    </location>
</feature>
<dbReference type="AlphaFoldDB" id="A0A2X2RNI8"/>
<gene>
    <name evidence="3" type="ORF">NCTC11546_01451</name>
</gene>
<keyword evidence="2" id="KW-0732">Signal</keyword>
<evidence type="ECO:0000256" key="2">
    <source>
        <dbReference type="SAM" id="SignalP"/>
    </source>
</evidence>
<sequence>MKALPLLALFPLSLIAQNPIPAGSYNASSLGNALELRIGNNNTYELVGASGNYTLKDKKIEFSSDASSFLVEKKQSNSSQLQITFKIGTGLFGDPHFLYVGYENNKGEVEYVCVHNKITSLENVEKTKDSNGVGYYVLESFEVPRTENLYLVNAHSVAFNNKSKEVIIEKYPIGKTTNGVEVEFLGTNNMLNLKGTYNPDKGTISLTEGDSDNAILFSNKASTPNPAKVARINKENVKNWKYLIAFEEEQDIPEYNPEKRAKQKSQADISLPKNFKAALASADKYSRLVIVFQQPDNKEAQQQFATLFAKYKEEGGSNGYQFNDNEQYKSYPYELYLATTKDMKTLKAKGVPTGNQMAVLDVAGNLLYNQPSTIEEVANDEIVTSDSYGQQFGTIAMARALDKALGNPKLSVKDLQAIFTTFLKKDSQRVYLLAKNRPVQKTGDANEEEAFDYIAQEQEDYFSDFKNPKGIYQMQITPEQVTTQWQRIINAHKNDSKLDSAYAFLLALNSNDSDYYYRIFNAEKPASLADVDAIAYLVKFSEEIKAHNEKLIPKNDDNTDYQQRLEKGVIEVNYGHFSTLLDRLVFNDKTLFEPVKAVYIEGVKKNVLTADDYIDFLYENNVEEASAYFGEYYKSLLKRDSNLIAALDKAFSESDEENSWKYYKMRFANRANNIAWKVYEEHKNDPAKLAEPYQWASSAVQLEPENPYYLDTLAHLLYTRGEKQEAIKLEEKAVKLLSKTNDEFESQRQEVKANLEKMKRGDM</sequence>
<proteinExistence type="predicted"/>
<keyword evidence="3" id="KW-0449">Lipoprotein</keyword>
<reference evidence="3 4" key="1">
    <citation type="submission" date="2018-06" db="EMBL/GenBank/DDBJ databases">
        <authorList>
            <consortium name="Pathogen Informatics"/>
            <person name="Doyle S."/>
        </authorList>
    </citation>
    <scope>NUCLEOTIDE SEQUENCE [LARGE SCALE GENOMIC DNA]</scope>
    <source>
        <strain evidence="3 4">NCTC11546</strain>
    </source>
</reference>
<accession>A0A2X2RNI8</accession>
<evidence type="ECO:0000313" key="4">
    <source>
        <dbReference type="Proteomes" id="UP000249891"/>
    </source>
</evidence>
<feature type="chain" id="PRO_5016127920" evidence="2">
    <location>
        <begin position="17"/>
        <end position="763"/>
    </location>
</feature>
<evidence type="ECO:0000313" key="3">
    <source>
        <dbReference type="EMBL" id="SQA78223.1"/>
    </source>
</evidence>
<dbReference type="Proteomes" id="UP000249891">
    <property type="component" value="Unassembled WGS sequence"/>
</dbReference>
<protein>
    <submittedName>
        <fullName evidence="3">Putative PEP-CTERM system TPR-repeat lipoprotein</fullName>
    </submittedName>
</protein>
<name>A0A2X2RNI8_CAPOC</name>
<dbReference type="RefSeq" id="WP_128091449.1">
    <property type="nucleotide sequence ID" value="NZ_UARG01000017.1"/>
</dbReference>
<keyword evidence="1" id="KW-0175">Coiled coil</keyword>
<dbReference type="EMBL" id="UARG01000017">
    <property type="protein sequence ID" value="SQA78223.1"/>
    <property type="molecule type" value="Genomic_DNA"/>
</dbReference>
<feature type="coiled-coil region" evidence="1">
    <location>
        <begin position="734"/>
        <end position="761"/>
    </location>
</feature>
<evidence type="ECO:0000256" key="1">
    <source>
        <dbReference type="SAM" id="Coils"/>
    </source>
</evidence>
<organism evidence="3 4">
    <name type="scientific">Capnocytophaga ochracea</name>
    <dbReference type="NCBI Taxonomy" id="1018"/>
    <lineage>
        <taxon>Bacteria</taxon>
        <taxon>Pseudomonadati</taxon>
        <taxon>Bacteroidota</taxon>
        <taxon>Flavobacteriia</taxon>
        <taxon>Flavobacteriales</taxon>
        <taxon>Flavobacteriaceae</taxon>
        <taxon>Capnocytophaga</taxon>
    </lineage>
</organism>